<evidence type="ECO:0000256" key="1">
    <source>
        <dbReference type="SAM" id="MobiDB-lite"/>
    </source>
</evidence>
<protein>
    <submittedName>
        <fullName evidence="2 3">Uncharacterized protein</fullName>
    </submittedName>
</protein>
<reference evidence="2" key="3">
    <citation type="submission" date="2011-03" db="EMBL/GenBank/DDBJ databases">
        <title>Annotation of Magnaporthe poae ATCC 64411.</title>
        <authorList>
            <person name="Ma L.-J."/>
            <person name="Dead R."/>
            <person name="Young S.K."/>
            <person name="Zeng Q."/>
            <person name="Gargeya S."/>
            <person name="Fitzgerald M."/>
            <person name="Haas B."/>
            <person name="Abouelleil A."/>
            <person name="Alvarado L."/>
            <person name="Arachchi H.M."/>
            <person name="Berlin A."/>
            <person name="Brown A."/>
            <person name="Chapman S.B."/>
            <person name="Chen Z."/>
            <person name="Dunbar C."/>
            <person name="Freedman E."/>
            <person name="Gearin G."/>
            <person name="Gellesch M."/>
            <person name="Goldberg J."/>
            <person name="Griggs A."/>
            <person name="Gujja S."/>
            <person name="Heiman D."/>
            <person name="Howarth C."/>
            <person name="Larson L."/>
            <person name="Lui A."/>
            <person name="MacDonald P.J.P."/>
            <person name="Mehta T."/>
            <person name="Montmayeur A."/>
            <person name="Murphy C."/>
            <person name="Neiman D."/>
            <person name="Pearson M."/>
            <person name="Priest M."/>
            <person name="Roberts A."/>
            <person name="Saif S."/>
            <person name="Shea T."/>
            <person name="Shenoy N."/>
            <person name="Sisk P."/>
            <person name="Stolte C."/>
            <person name="Sykes S."/>
            <person name="Yandava C."/>
            <person name="Wortman J."/>
            <person name="Nusbaum C."/>
            <person name="Birren B."/>
        </authorList>
    </citation>
    <scope>NUCLEOTIDE SEQUENCE</scope>
    <source>
        <strain evidence="2">ATCC 64411</strain>
    </source>
</reference>
<gene>
    <name evidence="2" type="ORF">MAPG_00465</name>
</gene>
<dbReference type="AlphaFoldDB" id="A0A0C4DL30"/>
<keyword evidence="4" id="KW-1185">Reference proteome</keyword>
<reference evidence="3" key="4">
    <citation type="journal article" date="2015" name="G3 (Bethesda)">
        <title>Genome sequences of three phytopathogenic species of the Magnaporthaceae family of fungi.</title>
        <authorList>
            <person name="Okagaki L.H."/>
            <person name="Nunes C.C."/>
            <person name="Sailsbery J."/>
            <person name="Clay B."/>
            <person name="Brown D."/>
            <person name="John T."/>
            <person name="Oh Y."/>
            <person name="Young N."/>
            <person name="Fitzgerald M."/>
            <person name="Haas B.J."/>
            <person name="Zeng Q."/>
            <person name="Young S."/>
            <person name="Adiconis X."/>
            <person name="Fan L."/>
            <person name="Levin J.Z."/>
            <person name="Mitchell T.K."/>
            <person name="Okubara P.A."/>
            <person name="Farman M.L."/>
            <person name="Kohn L.M."/>
            <person name="Birren B."/>
            <person name="Ma L.-J."/>
            <person name="Dean R.A."/>
        </authorList>
    </citation>
    <scope>NUCLEOTIDE SEQUENCE</scope>
    <source>
        <strain evidence="3">ATCC 64411 / 73-15</strain>
    </source>
</reference>
<name>A0A0C4DL30_MAGP6</name>
<evidence type="ECO:0000313" key="2">
    <source>
        <dbReference type="EMBL" id="KLU81375.1"/>
    </source>
</evidence>
<dbReference type="EMBL" id="ADBL01000111">
    <property type="status" value="NOT_ANNOTATED_CDS"/>
    <property type="molecule type" value="Genomic_DNA"/>
</dbReference>
<evidence type="ECO:0000313" key="3">
    <source>
        <dbReference type="EnsemblFungi" id="MAPG_00465T0"/>
    </source>
</evidence>
<dbReference type="VEuPathDB" id="FungiDB:MAPG_00465"/>
<organism evidence="3 4">
    <name type="scientific">Magnaporthiopsis poae (strain ATCC 64411 / 73-15)</name>
    <name type="common">Kentucky bluegrass fungus</name>
    <name type="synonym">Magnaporthe poae</name>
    <dbReference type="NCBI Taxonomy" id="644358"/>
    <lineage>
        <taxon>Eukaryota</taxon>
        <taxon>Fungi</taxon>
        <taxon>Dikarya</taxon>
        <taxon>Ascomycota</taxon>
        <taxon>Pezizomycotina</taxon>
        <taxon>Sordariomycetes</taxon>
        <taxon>Sordariomycetidae</taxon>
        <taxon>Magnaporthales</taxon>
        <taxon>Magnaporthaceae</taxon>
        <taxon>Magnaporthiopsis</taxon>
    </lineage>
</organism>
<dbReference type="EnsemblFungi" id="MAPG_00465T0">
    <property type="protein sequence ID" value="MAPG_00465T0"/>
    <property type="gene ID" value="MAPG_00465"/>
</dbReference>
<evidence type="ECO:0000313" key="4">
    <source>
        <dbReference type="Proteomes" id="UP000011715"/>
    </source>
</evidence>
<proteinExistence type="predicted"/>
<accession>A0A0C4DL30</accession>
<dbReference type="EMBL" id="GL876966">
    <property type="protein sequence ID" value="KLU81375.1"/>
    <property type="molecule type" value="Genomic_DNA"/>
</dbReference>
<reference evidence="3" key="5">
    <citation type="submission" date="2015-06" db="UniProtKB">
        <authorList>
            <consortium name="EnsemblFungi"/>
        </authorList>
    </citation>
    <scope>IDENTIFICATION</scope>
    <source>
        <strain evidence="3">ATCC 64411</strain>
    </source>
</reference>
<sequence>MGNTGLRRGCPGEGGGAPPSRMVRLHRISDSRLANRCWFPFLGAPGDDVGPFRCSDARQRGESGSRRGVVVHDGFAACVRNRGPRGPLEDGAWRLWWKIDVEGGRAEGEEEGKRRKWSSVRVAVQVPAKSNGGRD</sequence>
<feature type="region of interest" description="Disordered" evidence="1">
    <location>
        <begin position="1"/>
        <end position="21"/>
    </location>
</feature>
<reference evidence="2" key="1">
    <citation type="submission" date="2010-05" db="EMBL/GenBank/DDBJ databases">
        <title>The Genome Sequence of Magnaporthe poae strain ATCC 64411.</title>
        <authorList>
            <consortium name="The Broad Institute Genome Sequencing Platform"/>
            <consortium name="Broad Institute Genome Sequencing Center for Infectious Disease"/>
            <person name="Ma L.-J."/>
            <person name="Dead R."/>
            <person name="Young S."/>
            <person name="Zeng Q."/>
            <person name="Koehrsen M."/>
            <person name="Alvarado L."/>
            <person name="Berlin A."/>
            <person name="Chapman S.B."/>
            <person name="Chen Z."/>
            <person name="Freedman E."/>
            <person name="Gellesch M."/>
            <person name="Goldberg J."/>
            <person name="Griggs A."/>
            <person name="Gujja S."/>
            <person name="Heilman E.R."/>
            <person name="Heiman D."/>
            <person name="Hepburn T."/>
            <person name="Howarth C."/>
            <person name="Jen D."/>
            <person name="Larson L."/>
            <person name="Mehta T."/>
            <person name="Neiman D."/>
            <person name="Pearson M."/>
            <person name="Roberts A."/>
            <person name="Saif S."/>
            <person name="Shea T."/>
            <person name="Shenoy N."/>
            <person name="Sisk P."/>
            <person name="Stolte C."/>
            <person name="Sykes S."/>
            <person name="Walk T."/>
            <person name="White J."/>
            <person name="Yandava C."/>
            <person name="Haas B."/>
            <person name="Nusbaum C."/>
            <person name="Birren B."/>
        </authorList>
    </citation>
    <scope>NUCLEOTIDE SEQUENCE</scope>
    <source>
        <strain evidence="2">ATCC 64411</strain>
    </source>
</reference>
<reference evidence="4" key="2">
    <citation type="submission" date="2010-05" db="EMBL/GenBank/DDBJ databases">
        <title>The genome sequence of Magnaporthe poae strain ATCC 64411.</title>
        <authorList>
            <person name="Ma L.-J."/>
            <person name="Dead R."/>
            <person name="Young S."/>
            <person name="Zeng Q."/>
            <person name="Koehrsen M."/>
            <person name="Alvarado L."/>
            <person name="Berlin A."/>
            <person name="Chapman S.B."/>
            <person name="Chen Z."/>
            <person name="Freedman E."/>
            <person name="Gellesch M."/>
            <person name="Goldberg J."/>
            <person name="Griggs A."/>
            <person name="Gujja S."/>
            <person name="Heilman E.R."/>
            <person name="Heiman D."/>
            <person name="Hepburn T."/>
            <person name="Howarth C."/>
            <person name="Jen D."/>
            <person name="Larson L."/>
            <person name="Mehta T."/>
            <person name="Neiman D."/>
            <person name="Pearson M."/>
            <person name="Roberts A."/>
            <person name="Saif S."/>
            <person name="Shea T."/>
            <person name="Shenoy N."/>
            <person name="Sisk P."/>
            <person name="Stolte C."/>
            <person name="Sykes S."/>
            <person name="Walk T."/>
            <person name="White J."/>
            <person name="Yandava C."/>
            <person name="Haas B."/>
            <person name="Nusbaum C."/>
            <person name="Birren B."/>
        </authorList>
    </citation>
    <scope>NUCLEOTIDE SEQUENCE [LARGE SCALE GENOMIC DNA]</scope>
    <source>
        <strain evidence="4">ATCC 64411 / 73-15</strain>
    </source>
</reference>
<dbReference type="Proteomes" id="UP000011715">
    <property type="component" value="Unassembled WGS sequence"/>
</dbReference>